<dbReference type="Proteomes" id="UP000242414">
    <property type="component" value="Unassembled WGS sequence"/>
</dbReference>
<feature type="transmembrane region" description="Helical" evidence="2">
    <location>
        <begin position="18"/>
        <end position="37"/>
    </location>
</feature>
<evidence type="ECO:0000313" key="4">
    <source>
        <dbReference type="EMBL" id="ORE12148.1"/>
    </source>
</evidence>
<evidence type="ECO:0000256" key="2">
    <source>
        <dbReference type="SAM" id="Phobius"/>
    </source>
</evidence>
<feature type="transmembrane region" description="Helical" evidence="2">
    <location>
        <begin position="141"/>
        <end position="163"/>
    </location>
</feature>
<feature type="compositionally biased region" description="Basic residues" evidence="1">
    <location>
        <begin position="560"/>
        <end position="576"/>
    </location>
</feature>
<keyword evidence="2" id="KW-1133">Transmembrane helix</keyword>
<feature type="compositionally biased region" description="Low complexity" evidence="1">
    <location>
        <begin position="523"/>
        <end position="539"/>
    </location>
</feature>
<gene>
    <name evidence="4" type="ORF">BCV72DRAFT_2227</name>
</gene>
<feature type="compositionally biased region" description="Basic and acidic residues" evidence="1">
    <location>
        <begin position="540"/>
        <end position="559"/>
    </location>
</feature>
<dbReference type="InterPro" id="IPR018827">
    <property type="entry name" value="YTP1_C"/>
</dbReference>
<dbReference type="PANTHER" id="PTHR31685:SF2">
    <property type="entry name" value="PROTEIN YTP1"/>
    <property type="match status" value="1"/>
</dbReference>
<feature type="transmembrane region" description="Helical" evidence="2">
    <location>
        <begin position="49"/>
        <end position="67"/>
    </location>
</feature>
<dbReference type="VEuPathDB" id="FungiDB:BCV72DRAFT_2227"/>
<feature type="domain" description="Protein YTP1-like C-terminal" evidence="3">
    <location>
        <begin position="117"/>
        <end position="397"/>
    </location>
</feature>
<reference evidence="4" key="1">
    <citation type="journal article" date="2016" name="Proc. Natl. Acad. Sci. U.S.A.">
        <title>Lipid metabolic changes in an early divergent fungus govern the establishment of a mutualistic symbiosis with endobacteria.</title>
        <authorList>
            <person name="Lastovetsky O.A."/>
            <person name="Gaspar M.L."/>
            <person name="Mondo S.J."/>
            <person name="LaButti K.M."/>
            <person name="Sandor L."/>
            <person name="Grigoriev I.V."/>
            <person name="Henry S.A."/>
            <person name="Pawlowska T.E."/>
        </authorList>
    </citation>
    <scope>NUCLEOTIDE SEQUENCE [LARGE SCALE GENOMIC DNA]</scope>
    <source>
        <strain evidence="4">ATCC 52814</strain>
    </source>
</reference>
<evidence type="ECO:0000256" key="1">
    <source>
        <dbReference type="SAM" id="MobiDB-lite"/>
    </source>
</evidence>
<organism evidence="4">
    <name type="scientific">Rhizopus microsporus var. microsporus</name>
    <dbReference type="NCBI Taxonomy" id="86635"/>
    <lineage>
        <taxon>Eukaryota</taxon>
        <taxon>Fungi</taxon>
        <taxon>Fungi incertae sedis</taxon>
        <taxon>Mucoromycota</taxon>
        <taxon>Mucoromycotina</taxon>
        <taxon>Mucoromycetes</taxon>
        <taxon>Mucorales</taxon>
        <taxon>Mucorineae</taxon>
        <taxon>Rhizopodaceae</taxon>
        <taxon>Rhizopus</taxon>
    </lineage>
</organism>
<proteinExistence type="predicted"/>
<dbReference type="OrthoDB" id="4469696at2759"/>
<feature type="transmembrane region" description="Helical" evidence="2">
    <location>
        <begin position="203"/>
        <end position="222"/>
    </location>
</feature>
<dbReference type="AlphaFoldDB" id="A0A1X0RJQ9"/>
<feature type="transmembrane region" description="Helical" evidence="2">
    <location>
        <begin position="73"/>
        <end position="95"/>
    </location>
</feature>
<keyword evidence="2" id="KW-0472">Membrane</keyword>
<accession>A0A1X0RJQ9</accession>
<dbReference type="PANTHER" id="PTHR31685">
    <property type="entry name" value="INTEGRAL MEMBRANE PROTEIN (AFU_ORTHOLOGUE AFUA_6G12730)-RELATED"/>
    <property type="match status" value="1"/>
</dbReference>
<feature type="transmembrane region" description="Helical" evidence="2">
    <location>
        <begin position="331"/>
        <end position="354"/>
    </location>
</feature>
<feature type="region of interest" description="Disordered" evidence="1">
    <location>
        <begin position="523"/>
        <end position="576"/>
    </location>
</feature>
<keyword evidence="2" id="KW-0812">Transmembrane</keyword>
<dbReference type="Pfam" id="PF10355">
    <property type="entry name" value="Ytp1"/>
    <property type="match status" value="1"/>
</dbReference>
<evidence type="ECO:0000259" key="3">
    <source>
        <dbReference type="Pfam" id="PF10355"/>
    </source>
</evidence>
<feature type="transmembrane region" description="Helical" evidence="2">
    <location>
        <begin position="175"/>
        <end position="191"/>
    </location>
</feature>
<feature type="transmembrane region" description="Helical" evidence="2">
    <location>
        <begin position="107"/>
        <end position="129"/>
    </location>
</feature>
<protein>
    <recommendedName>
        <fullName evidence="3">Protein YTP1-like C-terminal domain-containing protein</fullName>
    </recommendedName>
</protein>
<feature type="transmembrane region" description="Helical" evidence="2">
    <location>
        <begin position="374"/>
        <end position="397"/>
    </location>
</feature>
<name>A0A1X0RJQ9_RHIZD</name>
<sequence length="576" mass="65156">MDTSIHSFSTHALFKQPIVITHLVSMVIAFLGCYPLLLTRQLRKRKVAIIGLSCIFCTIGFITGYFIQTKQDTASLVLHIFGFILLCLVITQCIFHFLIKPTKWVDLILGWAALIVAFCYLVISAVVFTDSCQNDMGSQCFMPLAMGIGFLMYGSFTLLHLLAIIKLPRPATPEYYESVIITLWGLISLILSDTNILGTEWKAINLGLLWFTGGLFSISLSVQAWIPAVRERNIVNSLIICLTGRAIISGLKQIEKDTYIAKVHTMLGYILIVGSMTRLIQIIFRKSPTENLPRSMLREHHLIQDEEVLDIEDDDLNLDNSKQKRCKHRSIFASITLVSGLLASILSISAGILFMGANTGWLGYMQYYIKDPSLYINITLAFAFLWLSYIFGLCTIYRRLKSKNAILEQYEYLELSSAQTERMQEQQQPMTITTHTPILSSPPVFSPIDVIAQRSPIVEQEHATHHEKTMRPSEYRAKRRSLLVQSPTYETVVTSIRPKSSVTFGVGGVLPDEVIVHDNRRSWISSSGSSYSSGSNSPSFEHRIRRDSLNELMDEEGRRSVHKTNSGKRKERRLKQ</sequence>
<dbReference type="EMBL" id="KV921853">
    <property type="protein sequence ID" value="ORE12148.1"/>
    <property type="molecule type" value="Genomic_DNA"/>
</dbReference>